<protein>
    <submittedName>
        <fullName evidence="1">Uncharacterized protein</fullName>
    </submittedName>
</protein>
<dbReference type="EMBL" id="MNCJ02000322">
    <property type="protein sequence ID" value="KAF5800035.1"/>
    <property type="molecule type" value="Genomic_DNA"/>
</dbReference>
<organism evidence="1 2">
    <name type="scientific">Helianthus annuus</name>
    <name type="common">Common sunflower</name>
    <dbReference type="NCBI Taxonomy" id="4232"/>
    <lineage>
        <taxon>Eukaryota</taxon>
        <taxon>Viridiplantae</taxon>
        <taxon>Streptophyta</taxon>
        <taxon>Embryophyta</taxon>
        <taxon>Tracheophyta</taxon>
        <taxon>Spermatophyta</taxon>
        <taxon>Magnoliopsida</taxon>
        <taxon>eudicotyledons</taxon>
        <taxon>Gunneridae</taxon>
        <taxon>Pentapetalae</taxon>
        <taxon>asterids</taxon>
        <taxon>campanulids</taxon>
        <taxon>Asterales</taxon>
        <taxon>Asteraceae</taxon>
        <taxon>Asteroideae</taxon>
        <taxon>Heliantheae alliance</taxon>
        <taxon>Heliantheae</taxon>
        <taxon>Helianthus</taxon>
    </lineage>
</organism>
<sequence length="126" mass="14276">MHPRPPRRAFSALFSVPPPRVLEDIHHTLTTQDHPKTRSLVVHMEVANLLHQITRHKEARVQSTKMKQQNQAISVHPSIMVAKKIMPQIQKPLALHIHPRKMEVIMIQMGAVLLGETGGKDLSTTK</sequence>
<keyword evidence="2" id="KW-1185">Reference proteome</keyword>
<dbReference type="AlphaFoldDB" id="A0A9K3IPH4"/>
<name>A0A9K3IPH4_HELAN</name>
<reference evidence="1" key="2">
    <citation type="submission" date="2020-06" db="EMBL/GenBank/DDBJ databases">
        <title>Helianthus annuus Genome sequencing and assembly Release 2.</title>
        <authorList>
            <person name="Gouzy J."/>
            <person name="Langlade N."/>
            <person name="Munos S."/>
        </authorList>
    </citation>
    <scope>NUCLEOTIDE SEQUENCE</scope>
    <source>
        <tissue evidence="1">Leaves</tissue>
    </source>
</reference>
<evidence type="ECO:0000313" key="2">
    <source>
        <dbReference type="Proteomes" id="UP000215914"/>
    </source>
</evidence>
<proteinExistence type="predicted"/>
<gene>
    <name evidence="1" type="ORF">HanXRQr2_Chr07g0311441</name>
</gene>
<accession>A0A9K3IPH4</accession>
<comment type="caution">
    <text evidence="1">The sequence shown here is derived from an EMBL/GenBank/DDBJ whole genome shotgun (WGS) entry which is preliminary data.</text>
</comment>
<evidence type="ECO:0000313" key="1">
    <source>
        <dbReference type="EMBL" id="KAF5800035.1"/>
    </source>
</evidence>
<dbReference type="Gramene" id="mRNA:HanXRQr2_Chr07g0311441">
    <property type="protein sequence ID" value="mRNA:HanXRQr2_Chr07g0311441"/>
    <property type="gene ID" value="HanXRQr2_Chr07g0311441"/>
</dbReference>
<reference evidence="1" key="1">
    <citation type="journal article" date="2017" name="Nature">
        <title>The sunflower genome provides insights into oil metabolism, flowering and Asterid evolution.</title>
        <authorList>
            <person name="Badouin H."/>
            <person name="Gouzy J."/>
            <person name="Grassa C.J."/>
            <person name="Murat F."/>
            <person name="Staton S.E."/>
            <person name="Cottret L."/>
            <person name="Lelandais-Briere C."/>
            <person name="Owens G.L."/>
            <person name="Carrere S."/>
            <person name="Mayjonade B."/>
            <person name="Legrand L."/>
            <person name="Gill N."/>
            <person name="Kane N.C."/>
            <person name="Bowers J.E."/>
            <person name="Hubner S."/>
            <person name="Bellec A."/>
            <person name="Berard A."/>
            <person name="Berges H."/>
            <person name="Blanchet N."/>
            <person name="Boniface M.C."/>
            <person name="Brunel D."/>
            <person name="Catrice O."/>
            <person name="Chaidir N."/>
            <person name="Claudel C."/>
            <person name="Donnadieu C."/>
            <person name="Faraut T."/>
            <person name="Fievet G."/>
            <person name="Helmstetter N."/>
            <person name="King M."/>
            <person name="Knapp S.J."/>
            <person name="Lai Z."/>
            <person name="Le Paslier M.C."/>
            <person name="Lippi Y."/>
            <person name="Lorenzon L."/>
            <person name="Mandel J.R."/>
            <person name="Marage G."/>
            <person name="Marchand G."/>
            <person name="Marquand E."/>
            <person name="Bret-Mestries E."/>
            <person name="Morien E."/>
            <person name="Nambeesan S."/>
            <person name="Nguyen T."/>
            <person name="Pegot-Espagnet P."/>
            <person name="Pouilly N."/>
            <person name="Raftis F."/>
            <person name="Sallet E."/>
            <person name="Schiex T."/>
            <person name="Thomas J."/>
            <person name="Vandecasteele C."/>
            <person name="Vares D."/>
            <person name="Vear F."/>
            <person name="Vautrin S."/>
            <person name="Crespi M."/>
            <person name="Mangin B."/>
            <person name="Burke J.M."/>
            <person name="Salse J."/>
            <person name="Munos S."/>
            <person name="Vincourt P."/>
            <person name="Rieseberg L.H."/>
            <person name="Langlade N.B."/>
        </authorList>
    </citation>
    <scope>NUCLEOTIDE SEQUENCE</scope>
    <source>
        <tissue evidence="1">Leaves</tissue>
    </source>
</reference>
<dbReference type="Proteomes" id="UP000215914">
    <property type="component" value="Unassembled WGS sequence"/>
</dbReference>